<dbReference type="GO" id="GO:0005886">
    <property type="term" value="C:plasma membrane"/>
    <property type="evidence" value="ECO:0007669"/>
    <property type="project" value="UniProtKB-SubCell"/>
</dbReference>
<name>A0A3G1LYI0_HELPX</name>
<dbReference type="Pfam" id="PF02534">
    <property type="entry name" value="T4SS-DNA_transf"/>
    <property type="match status" value="1"/>
</dbReference>
<dbReference type="InterPro" id="IPR051539">
    <property type="entry name" value="T4SS-coupling_protein"/>
</dbReference>
<keyword evidence="6 7" id="KW-0472">Membrane</keyword>
<protein>
    <submittedName>
        <fullName evidence="8">VirD4_1 coupling protein</fullName>
    </submittedName>
</protein>
<reference evidence="8" key="1">
    <citation type="journal article" date="2017" name="Helicobacter">
        <title>The expression of Helicobacter pylori tfs plasticity zone cluster is regulated by pH and adherence, and its composition is associated with differential gastric IL-8 secretion.</title>
        <authorList>
            <person name="Silva B."/>
            <person name="Nunes A."/>
            <person name="Vale F.F."/>
            <person name="Rocha R."/>
            <person name="Gomes J.P."/>
            <person name="Dias R."/>
            <person name="Oleastro M."/>
        </authorList>
    </citation>
    <scope>NUCLEOTIDE SEQUENCE</scope>
    <source>
        <strain evidence="8">Hp2191/06</strain>
    </source>
</reference>
<evidence type="ECO:0000256" key="2">
    <source>
        <dbReference type="ARBA" id="ARBA00008806"/>
    </source>
</evidence>
<evidence type="ECO:0000256" key="1">
    <source>
        <dbReference type="ARBA" id="ARBA00004651"/>
    </source>
</evidence>
<sequence>MQIYKPYCYIISILAIPFIFLGVSHYFLDFPSFSASYNYLKKIILNLHNFPHFKFEIYFSFFCALLPLFLTAYLFFNGRNMDSHGKAVWAEMKDIIKYEYRIFNIFKGLFLILILPLMLVVSSFTLGSSKSYPMTLNFDKGFCVGLYKGLNSLKPTYYDAPLSTLIIAPPGSGKTAAVAVPNLLNVPSSCVVLDIKGELFDLTAGYRQQVLKNKIFVFDPLGNDNTLKFNPFDKRIVEKLDFNRKRRLVDEVGNTIFAEDGANKDPHWTQQAKNLFVFYALYDLCVHNTSTFFEIASAPIKNYVPLINPQSRFYTELYECQSSDNGFVKENGRYMAKVENGVKKMKPNVNVELLWYKQVAEQVYTDPENPKNYDGSVNHLEKDD</sequence>
<evidence type="ECO:0000256" key="5">
    <source>
        <dbReference type="ARBA" id="ARBA00022989"/>
    </source>
</evidence>
<accession>A0A3G1LYI0</accession>
<evidence type="ECO:0000256" key="3">
    <source>
        <dbReference type="ARBA" id="ARBA00022475"/>
    </source>
</evidence>
<dbReference type="InterPro" id="IPR003688">
    <property type="entry name" value="TraG/VirD4"/>
</dbReference>
<keyword evidence="4 7" id="KW-0812">Transmembrane</keyword>
<dbReference type="PANTHER" id="PTHR37937">
    <property type="entry name" value="CONJUGATIVE TRANSFER: DNA TRANSPORT"/>
    <property type="match status" value="1"/>
</dbReference>
<dbReference type="EMBL" id="KX838313">
    <property type="protein sequence ID" value="AUO31485.1"/>
    <property type="molecule type" value="Genomic_DNA"/>
</dbReference>
<feature type="transmembrane region" description="Helical" evidence="7">
    <location>
        <begin position="57"/>
        <end position="76"/>
    </location>
</feature>
<dbReference type="SUPFAM" id="SSF52540">
    <property type="entry name" value="P-loop containing nucleoside triphosphate hydrolases"/>
    <property type="match status" value="1"/>
</dbReference>
<evidence type="ECO:0000256" key="4">
    <source>
        <dbReference type="ARBA" id="ARBA00022692"/>
    </source>
</evidence>
<keyword evidence="3" id="KW-1003">Cell membrane</keyword>
<comment type="subcellular location">
    <subcellularLocation>
        <location evidence="1">Cell membrane</location>
        <topology evidence="1">Multi-pass membrane protein</topology>
    </subcellularLocation>
</comment>
<feature type="transmembrane region" description="Helical" evidence="7">
    <location>
        <begin position="7"/>
        <end position="28"/>
    </location>
</feature>
<dbReference type="InterPro" id="IPR027417">
    <property type="entry name" value="P-loop_NTPase"/>
</dbReference>
<evidence type="ECO:0000256" key="7">
    <source>
        <dbReference type="SAM" id="Phobius"/>
    </source>
</evidence>
<evidence type="ECO:0000256" key="6">
    <source>
        <dbReference type="ARBA" id="ARBA00023136"/>
    </source>
</evidence>
<keyword evidence="5 7" id="KW-1133">Transmembrane helix</keyword>
<evidence type="ECO:0000313" key="8">
    <source>
        <dbReference type="EMBL" id="AUO31485.1"/>
    </source>
</evidence>
<dbReference type="CDD" id="cd01127">
    <property type="entry name" value="TrwB_TraG_TraD_VirD4"/>
    <property type="match status" value="1"/>
</dbReference>
<dbReference type="PANTHER" id="PTHR37937:SF1">
    <property type="entry name" value="CONJUGATIVE TRANSFER: DNA TRANSPORT"/>
    <property type="match status" value="1"/>
</dbReference>
<feature type="transmembrane region" description="Helical" evidence="7">
    <location>
        <begin position="102"/>
        <end position="126"/>
    </location>
</feature>
<organism evidence="8">
    <name type="scientific">Helicobacter pylori</name>
    <name type="common">Campylobacter pylori</name>
    <dbReference type="NCBI Taxonomy" id="210"/>
    <lineage>
        <taxon>Bacteria</taxon>
        <taxon>Pseudomonadati</taxon>
        <taxon>Campylobacterota</taxon>
        <taxon>Epsilonproteobacteria</taxon>
        <taxon>Campylobacterales</taxon>
        <taxon>Helicobacteraceae</taxon>
        <taxon>Helicobacter</taxon>
    </lineage>
</organism>
<proteinExistence type="inferred from homology"/>
<comment type="similarity">
    <text evidence="2">Belongs to the VirD4/TraG family.</text>
</comment>
<dbReference type="AlphaFoldDB" id="A0A3G1LYI0"/>